<dbReference type="RefSeq" id="WP_231447976.1">
    <property type="nucleotide sequence ID" value="NZ_JAJOMB010000020.1"/>
</dbReference>
<dbReference type="Pfam" id="PF13510">
    <property type="entry name" value="Fer2_4"/>
    <property type="match status" value="1"/>
</dbReference>
<proteinExistence type="predicted"/>
<reference evidence="3" key="1">
    <citation type="submission" date="2021-11" db="EMBL/GenBank/DDBJ databases">
        <title>Streptomyces corallinus and Kineosporia corallina sp. nov., two new coral-derived marine actinobacteria.</title>
        <authorList>
            <person name="Buangrab K."/>
            <person name="Sutthacheep M."/>
            <person name="Yeemin T."/>
            <person name="Harunari E."/>
            <person name="Igarashi Y."/>
            <person name="Sripreechasak P."/>
            <person name="Kanchanasin P."/>
            <person name="Tanasupawat S."/>
            <person name="Phongsopitanun W."/>
        </authorList>
    </citation>
    <scope>NUCLEOTIDE SEQUENCE</scope>
    <source>
        <strain evidence="3">JCM 31032</strain>
    </source>
</reference>
<gene>
    <name evidence="3" type="ORF">LR394_30145</name>
</gene>
<name>A0A9X1SXH0_9ACTN</name>
<dbReference type="EMBL" id="JAJOMB010000020">
    <property type="protein sequence ID" value="MCD5315175.1"/>
    <property type="molecule type" value="Genomic_DNA"/>
</dbReference>
<dbReference type="InterPro" id="IPR036010">
    <property type="entry name" value="2Fe-2S_ferredoxin-like_sf"/>
</dbReference>
<comment type="caution">
    <text evidence="3">The sequence shown here is derived from an EMBL/GenBank/DDBJ whole genome shotgun (WGS) entry which is preliminary data.</text>
</comment>
<protein>
    <submittedName>
        <fullName evidence="3">(2Fe-2S)-binding protein</fullName>
    </submittedName>
</protein>
<accession>A0A9X1SXH0</accession>
<evidence type="ECO:0000313" key="4">
    <source>
        <dbReference type="Proteomes" id="UP001138997"/>
    </source>
</evidence>
<dbReference type="GO" id="GO:0051536">
    <property type="term" value="F:iron-sulfur cluster binding"/>
    <property type="evidence" value="ECO:0007669"/>
    <property type="project" value="InterPro"/>
</dbReference>
<keyword evidence="4" id="KW-1185">Reference proteome</keyword>
<evidence type="ECO:0000256" key="1">
    <source>
        <dbReference type="ARBA" id="ARBA00023002"/>
    </source>
</evidence>
<dbReference type="Proteomes" id="UP001138997">
    <property type="component" value="Unassembled WGS sequence"/>
</dbReference>
<keyword evidence="1" id="KW-0560">Oxidoreductase</keyword>
<feature type="compositionally biased region" description="Basic and acidic residues" evidence="2">
    <location>
        <begin position="7"/>
        <end position="18"/>
    </location>
</feature>
<evidence type="ECO:0000313" key="3">
    <source>
        <dbReference type="EMBL" id="MCD5315175.1"/>
    </source>
</evidence>
<dbReference type="AlphaFoldDB" id="A0A9X1SXH0"/>
<sequence length="104" mass="11150">MRGPRRLPAEQDPVRPKDSGPVTITVDGESLSGLQGQSIAGVLMGNGRQSWRRSPRTGRPRGVFCGIGVCFDCLLTVNDIPDVRACQRRAGEGDVITTQEASDV</sequence>
<evidence type="ECO:0000256" key="2">
    <source>
        <dbReference type="SAM" id="MobiDB-lite"/>
    </source>
</evidence>
<dbReference type="GO" id="GO:0016491">
    <property type="term" value="F:oxidoreductase activity"/>
    <property type="evidence" value="ECO:0007669"/>
    <property type="project" value="UniProtKB-KW"/>
</dbReference>
<dbReference type="InterPro" id="IPR042204">
    <property type="entry name" value="2Fe-2S-bd_N"/>
</dbReference>
<dbReference type="SUPFAM" id="SSF54292">
    <property type="entry name" value="2Fe-2S ferredoxin-like"/>
    <property type="match status" value="1"/>
</dbReference>
<feature type="region of interest" description="Disordered" evidence="2">
    <location>
        <begin position="1"/>
        <end position="28"/>
    </location>
</feature>
<dbReference type="Gene3D" id="3.10.20.440">
    <property type="entry name" value="2Fe-2S iron-sulphur cluster binding domain, sarcosine oxidase, alpha subunit, N-terminal domain"/>
    <property type="match status" value="1"/>
</dbReference>
<organism evidence="3 4">
    <name type="scientific">Kineosporia babensis</name>
    <dbReference type="NCBI Taxonomy" id="499548"/>
    <lineage>
        <taxon>Bacteria</taxon>
        <taxon>Bacillati</taxon>
        <taxon>Actinomycetota</taxon>
        <taxon>Actinomycetes</taxon>
        <taxon>Kineosporiales</taxon>
        <taxon>Kineosporiaceae</taxon>
        <taxon>Kineosporia</taxon>
    </lineage>
</organism>